<dbReference type="EMBL" id="LR593886">
    <property type="protein sequence ID" value="VTR97091.1"/>
    <property type="molecule type" value="Genomic_DNA"/>
</dbReference>
<keyword evidence="2" id="KW-1185">Reference proteome</keyword>
<reference evidence="1 2" key="1">
    <citation type="submission" date="2019-05" db="EMBL/GenBank/DDBJ databases">
        <authorList>
            <consortium name="Science for Life Laboratories"/>
        </authorList>
    </citation>
    <scope>NUCLEOTIDE SEQUENCE [LARGE SCALE GENOMIC DNA]</scope>
    <source>
        <strain evidence="1">Soil9</strain>
    </source>
</reference>
<evidence type="ECO:0000313" key="2">
    <source>
        <dbReference type="Proteomes" id="UP000464178"/>
    </source>
</evidence>
<name>A0A6P2D702_9BACT</name>
<dbReference type="KEGG" id="gms:SOIL9_08940"/>
<dbReference type="AlphaFoldDB" id="A0A6P2D702"/>
<accession>A0A6P2D702</accession>
<sequence>MILPAPIWGGRKMRDSPAMVARSVIRPSDHKRGKQSREVAVRPDSSYRVGISSMSRCVALISFARPVTKS</sequence>
<gene>
    <name evidence="1" type="ORF">SOIL9_08940</name>
</gene>
<evidence type="ECO:0000313" key="1">
    <source>
        <dbReference type="EMBL" id="VTR97091.1"/>
    </source>
</evidence>
<proteinExistence type="predicted"/>
<organism evidence="1 2">
    <name type="scientific">Gemmata massiliana</name>
    <dbReference type="NCBI Taxonomy" id="1210884"/>
    <lineage>
        <taxon>Bacteria</taxon>
        <taxon>Pseudomonadati</taxon>
        <taxon>Planctomycetota</taxon>
        <taxon>Planctomycetia</taxon>
        <taxon>Gemmatales</taxon>
        <taxon>Gemmataceae</taxon>
        <taxon>Gemmata</taxon>
    </lineage>
</organism>
<protein>
    <submittedName>
        <fullName evidence="1">Uncharacterized protein</fullName>
    </submittedName>
</protein>
<dbReference type="Proteomes" id="UP000464178">
    <property type="component" value="Chromosome"/>
</dbReference>